<keyword evidence="2" id="KW-0472">Membrane</keyword>
<dbReference type="Proteomes" id="UP000678513">
    <property type="component" value="Chromosome"/>
</dbReference>
<accession>A0ABX7Y5Q4</accession>
<evidence type="ECO:0000256" key="1">
    <source>
        <dbReference type="SAM" id="MobiDB-lite"/>
    </source>
</evidence>
<dbReference type="RefSeq" id="WP_212322871.1">
    <property type="nucleotide sequence ID" value="NZ_AP024463.1"/>
</dbReference>
<keyword evidence="3" id="KW-0732">Signal</keyword>
<proteinExistence type="predicted"/>
<organism evidence="5 6">
    <name type="scientific">Arachnia rubra</name>
    <dbReference type="NCBI Taxonomy" id="1547448"/>
    <lineage>
        <taxon>Bacteria</taxon>
        <taxon>Bacillati</taxon>
        <taxon>Actinomycetota</taxon>
        <taxon>Actinomycetes</taxon>
        <taxon>Propionibacteriales</taxon>
        <taxon>Propionibacteriaceae</taxon>
        <taxon>Arachnia</taxon>
    </lineage>
</organism>
<evidence type="ECO:0000256" key="2">
    <source>
        <dbReference type="SAM" id="Phobius"/>
    </source>
</evidence>
<feature type="region of interest" description="Disordered" evidence="1">
    <location>
        <begin position="398"/>
        <end position="434"/>
    </location>
</feature>
<feature type="compositionally biased region" description="Polar residues" evidence="1">
    <location>
        <begin position="582"/>
        <end position="593"/>
    </location>
</feature>
<evidence type="ECO:0000259" key="4">
    <source>
        <dbReference type="PROSITE" id="PS50234"/>
    </source>
</evidence>
<dbReference type="Gene3D" id="3.40.50.410">
    <property type="entry name" value="von Willebrand factor, type A domain"/>
    <property type="match status" value="1"/>
</dbReference>
<feature type="signal peptide" evidence="3">
    <location>
        <begin position="1"/>
        <end position="23"/>
    </location>
</feature>
<feature type="compositionally biased region" description="Polar residues" evidence="1">
    <location>
        <begin position="399"/>
        <end position="414"/>
    </location>
</feature>
<dbReference type="PROSITE" id="PS50234">
    <property type="entry name" value="VWFA"/>
    <property type="match status" value="1"/>
</dbReference>
<feature type="transmembrane region" description="Helical" evidence="2">
    <location>
        <begin position="610"/>
        <end position="631"/>
    </location>
</feature>
<dbReference type="InterPro" id="IPR036465">
    <property type="entry name" value="vWFA_dom_sf"/>
</dbReference>
<dbReference type="InterPro" id="IPR002035">
    <property type="entry name" value="VWF_A"/>
</dbReference>
<keyword evidence="6" id="KW-1185">Reference proteome</keyword>
<sequence>MTRSHRIAAACGAMLLASIHCPAPTVSYADDAPPKILLMLDASGSMKDPDPSGGSKMDAAKKALTHSLDAIPANAQVGLRVYGADNDGGSSSGACTDSRLARPVAALDKSGLTSAINEFQPRGDTPIAYSLKEGAKDLGDDGKRHIILVSDGEETCSSDPCQEIRELVAGGISLQIDTVGFGVEDKARQQLSCIAEAGGGSYYDAQDAGALDSTLQHLSTRTARPYTVAGTPVHGTATKEEAPTLTAGQYTDVSKPAQPKNDDRYYRIKRQWKNSTIRVSAVSRMPGVGLMDSIVRANWSFELSTPDATTCSKSMTGAADSDKAGVMMSATMLALQRDPHKETPSSEETKCAEADELVYKVSRPSASQDKNENPFEIRVLEEPPADNADQLPAGISEVPQANSDSVTSPASGTPQAIVGGASFNDATELPSGTYSTEVIPGEKLFFKTRIDYGQQGIFSLDSLELSQASIANAPGIGESASVASDVYAPDFTKMNSSDKKSTEYFVSEKNGVAHPEPTINQVPEVRFRNRWDSPTMSDDKSQGFSMGGYYYYVLGLAPDKFLKGQPGKINFSIKVSGDAAGQPTSTISPSPNENGEDTSRYHVADPTKRLLFATGGGLVVFGCGAAIYALLRRRRRNM</sequence>
<reference evidence="5 6" key="1">
    <citation type="submission" date="2021-03" db="EMBL/GenBank/DDBJ databases">
        <title>Human Oral Microbial Genomes.</title>
        <authorList>
            <person name="Johnston C.D."/>
            <person name="Chen T."/>
            <person name="Dewhirst F.E."/>
        </authorList>
    </citation>
    <scope>NUCLEOTIDE SEQUENCE [LARGE SCALE GENOMIC DNA]</scope>
    <source>
        <strain evidence="5 6">DSMZ 100122</strain>
    </source>
</reference>
<feature type="domain" description="VWFA" evidence="4">
    <location>
        <begin position="35"/>
        <end position="218"/>
    </location>
</feature>
<dbReference type="SMART" id="SM00327">
    <property type="entry name" value="VWA"/>
    <property type="match status" value="1"/>
</dbReference>
<feature type="region of interest" description="Disordered" evidence="1">
    <location>
        <begin position="578"/>
        <end position="600"/>
    </location>
</feature>
<dbReference type="SUPFAM" id="SSF53300">
    <property type="entry name" value="vWA-like"/>
    <property type="match status" value="1"/>
</dbReference>
<evidence type="ECO:0000256" key="3">
    <source>
        <dbReference type="SAM" id="SignalP"/>
    </source>
</evidence>
<feature type="region of interest" description="Disordered" evidence="1">
    <location>
        <begin position="228"/>
        <end position="260"/>
    </location>
</feature>
<feature type="chain" id="PRO_5046286942" evidence="3">
    <location>
        <begin position="24"/>
        <end position="638"/>
    </location>
</feature>
<gene>
    <name evidence="5" type="ORF">J5A65_13100</name>
</gene>
<keyword evidence="2" id="KW-1133">Transmembrane helix</keyword>
<protein>
    <submittedName>
        <fullName evidence="5">VWA domain-containing protein</fullName>
    </submittedName>
</protein>
<evidence type="ECO:0000313" key="5">
    <source>
        <dbReference type="EMBL" id="QUC07838.1"/>
    </source>
</evidence>
<dbReference type="EMBL" id="CP072384">
    <property type="protein sequence ID" value="QUC07838.1"/>
    <property type="molecule type" value="Genomic_DNA"/>
</dbReference>
<name>A0ABX7Y5Q4_9ACTN</name>
<keyword evidence="2" id="KW-0812">Transmembrane</keyword>
<evidence type="ECO:0000313" key="6">
    <source>
        <dbReference type="Proteomes" id="UP000678513"/>
    </source>
</evidence>
<dbReference type="Pfam" id="PF00092">
    <property type="entry name" value="VWA"/>
    <property type="match status" value="1"/>
</dbReference>